<keyword evidence="6" id="KW-1185">Reference proteome</keyword>
<comment type="caution">
    <text evidence="5">The sequence shown here is derived from an EMBL/GenBank/DDBJ whole genome shotgun (WGS) entry which is preliminary data.</text>
</comment>
<proteinExistence type="predicted"/>
<feature type="domain" description="YDG" evidence="4">
    <location>
        <begin position="73"/>
        <end position="216"/>
    </location>
</feature>
<dbReference type="InterPro" id="IPR015947">
    <property type="entry name" value="PUA-like_sf"/>
</dbReference>
<name>A0ABD1Y6W6_9MARC</name>
<dbReference type="GO" id="GO:0005634">
    <property type="term" value="C:nucleus"/>
    <property type="evidence" value="ECO:0007669"/>
    <property type="project" value="UniProtKB-SubCell"/>
</dbReference>
<gene>
    <name evidence="5" type="ORF">R1flu_001299</name>
</gene>
<dbReference type="Proteomes" id="UP001605036">
    <property type="component" value="Unassembled WGS sequence"/>
</dbReference>
<dbReference type="InterPro" id="IPR003105">
    <property type="entry name" value="SRA_YDG"/>
</dbReference>
<reference evidence="5 6" key="1">
    <citation type="submission" date="2024-09" db="EMBL/GenBank/DDBJ databases">
        <title>Chromosome-scale assembly of Riccia fluitans.</title>
        <authorList>
            <person name="Paukszto L."/>
            <person name="Sawicki J."/>
            <person name="Karawczyk K."/>
            <person name="Piernik-Szablinska J."/>
            <person name="Szczecinska M."/>
            <person name="Mazdziarz M."/>
        </authorList>
    </citation>
    <scope>NUCLEOTIDE SEQUENCE [LARGE SCALE GENOMIC DNA]</scope>
    <source>
        <strain evidence="5">Rf_01</strain>
        <tissue evidence="5">Aerial parts of the thallus</tissue>
    </source>
</reference>
<dbReference type="GO" id="GO:0005694">
    <property type="term" value="C:chromosome"/>
    <property type="evidence" value="ECO:0007669"/>
    <property type="project" value="UniProtKB-SubCell"/>
</dbReference>
<evidence type="ECO:0000259" key="4">
    <source>
        <dbReference type="PROSITE" id="PS51015"/>
    </source>
</evidence>
<evidence type="ECO:0000256" key="2">
    <source>
        <dbReference type="ARBA" id="ARBA00023242"/>
    </source>
</evidence>
<accession>A0ABD1Y6W6</accession>
<dbReference type="SMART" id="SM00466">
    <property type="entry name" value="SRA"/>
    <property type="match status" value="1"/>
</dbReference>
<dbReference type="Gene3D" id="2.30.280.10">
    <property type="entry name" value="SRA-YDG"/>
    <property type="match status" value="1"/>
</dbReference>
<evidence type="ECO:0000256" key="1">
    <source>
        <dbReference type="ARBA" id="ARBA00004286"/>
    </source>
</evidence>
<dbReference type="Pfam" id="PF02182">
    <property type="entry name" value="SAD_SRA"/>
    <property type="match status" value="1"/>
</dbReference>
<dbReference type="PANTHER" id="PTHR45660">
    <property type="entry name" value="HISTONE-LYSINE N-METHYLTRANSFERASE SETMAR"/>
    <property type="match status" value="1"/>
</dbReference>
<keyword evidence="2 3" id="KW-0539">Nucleus</keyword>
<dbReference type="AlphaFoldDB" id="A0ABD1Y6W6"/>
<evidence type="ECO:0000313" key="6">
    <source>
        <dbReference type="Proteomes" id="UP001605036"/>
    </source>
</evidence>
<dbReference type="InterPro" id="IPR051357">
    <property type="entry name" value="H3K9_HMTase_SUVAR3-9"/>
</dbReference>
<dbReference type="PANTHER" id="PTHR45660:SF13">
    <property type="entry name" value="HISTONE-LYSINE N-METHYLTRANSFERASE SETMAR"/>
    <property type="match status" value="1"/>
</dbReference>
<protein>
    <recommendedName>
        <fullName evidence="4">YDG domain-containing protein</fullName>
    </recommendedName>
</protein>
<dbReference type="SUPFAM" id="SSF88697">
    <property type="entry name" value="PUA domain-like"/>
    <property type="match status" value="1"/>
</dbReference>
<organism evidence="5 6">
    <name type="scientific">Riccia fluitans</name>
    <dbReference type="NCBI Taxonomy" id="41844"/>
    <lineage>
        <taxon>Eukaryota</taxon>
        <taxon>Viridiplantae</taxon>
        <taxon>Streptophyta</taxon>
        <taxon>Embryophyta</taxon>
        <taxon>Marchantiophyta</taxon>
        <taxon>Marchantiopsida</taxon>
        <taxon>Marchantiidae</taxon>
        <taxon>Marchantiales</taxon>
        <taxon>Ricciaceae</taxon>
        <taxon>Riccia</taxon>
    </lineage>
</organism>
<evidence type="ECO:0000313" key="5">
    <source>
        <dbReference type="EMBL" id="KAL2621094.1"/>
    </source>
</evidence>
<evidence type="ECO:0000256" key="3">
    <source>
        <dbReference type="PROSITE-ProRule" id="PRU00358"/>
    </source>
</evidence>
<dbReference type="EMBL" id="JBHFFA010000006">
    <property type="protein sequence ID" value="KAL2621094.1"/>
    <property type="molecule type" value="Genomic_DNA"/>
</dbReference>
<dbReference type="InterPro" id="IPR036987">
    <property type="entry name" value="SRA-YDG_sf"/>
</dbReference>
<dbReference type="PROSITE" id="PS51015">
    <property type="entry name" value="YDG"/>
    <property type="match status" value="1"/>
</dbReference>
<sequence>MSDSEKEKNALGSNPISESAERATIKQALNQFHKMLEDFVSAPGGSACPQTMKAKTEMKKMYPDLKKNKNTIGSIKGISVGDAFGSRTETSVIGLHKELITDVNIVVHRGGDLDPIATSVVLILGSNYPGNEYKPGGCELVYCGEGRVSDGHKDKKLSAEDTALINSKDRDIPIRAIRCDDTGYKRYIYEGLYKTVSVKVVKVNMIYAFCMKRVEE</sequence>
<comment type="subcellular location">
    <subcellularLocation>
        <location evidence="1">Chromosome</location>
    </subcellularLocation>
    <subcellularLocation>
        <location evidence="3">Nucleus</location>
    </subcellularLocation>
</comment>